<dbReference type="GeneID" id="91092039"/>
<dbReference type="GO" id="GO:0022904">
    <property type="term" value="P:respiratory electron transport chain"/>
    <property type="evidence" value="ECO:0007669"/>
    <property type="project" value="InterPro"/>
</dbReference>
<dbReference type="EMBL" id="CP144098">
    <property type="protein sequence ID" value="WWC86490.1"/>
    <property type="molecule type" value="Genomic_DNA"/>
</dbReference>
<dbReference type="Proteomes" id="UP001355207">
    <property type="component" value="Chromosome 1"/>
</dbReference>
<evidence type="ECO:0000256" key="7">
    <source>
        <dbReference type="ARBA" id="ARBA00023128"/>
    </source>
</evidence>
<keyword evidence="10" id="KW-1185">Reference proteome</keyword>
<organism evidence="9 10">
    <name type="scientific">Kwoniella dendrophila CBS 6074</name>
    <dbReference type="NCBI Taxonomy" id="1295534"/>
    <lineage>
        <taxon>Eukaryota</taxon>
        <taxon>Fungi</taxon>
        <taxon>Dikarya</taxon>
        <taxon>Basidiomycota</taxon>
        <taxon>Agaricomycotina</taxon>
        <taxon>Tremellomycetes</taxon>
        <taxon>Tremellales</taxon>
        <taxon>Cryptococcaceae</taxon>
        <taxon>Kwoniella</taxon>
    </lineage>
</organism>
<evidence type="ECO:0000256" key="8">
    <source>
        <dbReference type="ARBA" id="ARBA00023136"/>
    </source>
</evidence>
<keyword evidence="6" id="KW-0249">Electron transport</keyword>
<evidence type="ECO:0000256" key="4">
    <source>
        <dbReference type="ARBA" id="ARBA00022660"/>
    </source>
</evidence>
<dbReference type="GO" id="GO:0005743">
    <property type="term" value="C:mitochondrial inner membrane"/>
    <property type="evidence" value="ECO:0007669"/>
    <property type="project" value="UniProtKB-SubCell"/>
</dbReference>
<evidence type="ECO:0000256" key="2">
    <source>
        <dbReference type="ARBA" id="ARBA00010261"/>
    </source>
</evidence>
<evidence type="ECO:0000256" key="1">
    <source>
        <dbReference type="ARBA" id="ARBA00004443"/>
    </source>
</evidence>
<keyword evidence="4" id="KW-0679">Respiratory chain</keyword>
<dbReference type="Pfam" id="PF04716">
    <property type="entry name" value="ETC_C1_NDUFA5"/>
    <property type="match status" value="1"/>
</dbReference>
<sequence>MLRASRVLFNAIKPAVKVSTGLTGIEVNSKALPELKSIYKSTLTTLNHLPSTSIYKQATESLINHRLNIIESNQDNLDKVESEFGKIIELTLDEAKSEQALVAKMLEWKSWEQLETEPHPDQWRYFEPASDV</sequence>
<reference evidence="9 10" key="1">
    <citation type="submission" date="2024-01" db="EMBL/GenBank/DDBJ databases">
        <title>Comparative genomics of Cryptococcus and Kwoniella reveals pathogenesis evolution and contrasting modes of karyotype evolution via chromosome fusion or intercentromeric recombination.</title>
        <authorList>
            <person name="Coelho M.A."/>
            <person name="David-Palma M."/>
            <person name="Shea T."/>
            <person name="Bowers K."/>
            <person name="McGinley-Smith S."/>
            <person name="Mohammad A.W."/>
            <person name="Gnirke A."/>
            <person name="Yurkov A.M."/>
            <person name="Nowrousian M."/>
            <person name="Sun S."/>
            <person name="Cuomo C.A."/>
            <person name="Heitman J."/>
        </authorList>
    </citation>
    <scope>NUCLEOTIDE SEQUENCE [LARGE SCALE GENOMIC DNA]</scope>
    <source>
        <strain evidence="9 10">CBS 6074</strain>
    </source>
</reference>
<evidence type="ECO:0000256" key="6">
    <source>
        <dbReference type="ARBA" id="ARBA00022982"/>
    </source>
</evidence>
<keyword evidence="5" id="KW-0999">Mitochondrion inner membrane</keyword>
<dbReference type="PANTHER" id="PTHR12653">
    <property type="entry name" value="NADH-UBIQUINONE OXIDOREDUCTASE 13 KD-B SUBUNIT"/>
    <property type="match status" value="1"/>
</dbReference>
<gene>
    <name evidence="9" type="ORF">L201_001367</name>
</gene>
<dbReference type="PANTHER" id="PTHR12653:SF0">
    <property type="entry name" value="NADH DEHYDROGENASE [UBIQUINONE] 1 ALPHA SUBCOMPLEX SUBUNIT 5"/>
    <property type="match status" value="1"/>
</dbReference>
<comment type="similarity">
    <text evidence="2">Belongs to the complex I NDUFA5 subunit family.</text>
</comment>
<comment type="subcellular location">
    <subcellularLocation>
        <location evidence="1">Mitochondrion inner membrane</location>
        <topology evidence="1">Peripheral membrane protein</topology>
        <orientation evidence="1">Matrix side</orientation>
    </subcellularLocation>
</comment>
<protein>
    <recommendedName>
        <fullName evidence="11">NADH dehydrogenase (Ubiquinone) 1 alpha subcomplex 5</fullName>
    </recommendedName>
</protein>
<evidence type="ECO:0000256" key="3">
    <source>
        <dbReference type="ARBA" id="ARBA00022448"/>
    </source>
</evidence>
<dbReference type="AlphaFoldDB" id="A0AAX4JPL2"/>
<dbReference type="InterPro" id="IPR006806">
    <property type="entry name" value="NDUFA5"/>
</dbReference>
<accession>A0AAX4JPL2</accession>
<proteinExistence type="inferred from homology"/>
<dbReference type="RefSeq" id="XP_066073253.1">
    <property type="nucleotide sequence ID" value="XM_066217156.1"/>
</dbReference>
<evidence type="ECO:0000313" key="10">
    <source>
        <dbReference type="Proteomes" id="UP001355207"/>
    </source>
</evidence>
<evidence type="ECO:0008006" key="11">
    <source>
        <dbReference type="Google" id="ProtNLM"/>
    </source>
</evidence>
<keyword evidence="8" id="KW-0472">Membrane</keyword>
<evidence type="ECO:0000256" key="5">
    <source>
        <dbReference type="ARBA" id="ARBA00022792"/>
    </source>
</evidence>
<evidence type="ECO:0000313" key="9">
    <source>
        <dbReference type="EMBL" id="WWC86490.1"/>
    </source>
</evidence>
<name>A0AAX4JPL2_9TREE</name>
<keyword evidence="3" id="KW-0813">Transport</keyword>
<keyword evidence="7" id="KW-0496">Mitochondrion</keyword>